<feature type="transmembrane region" description="Helical" evidence="1">
    <location>
        <begin position="39"/>
        <end position="62"/>
    </location>
</feature>
<keyword evidence="1" id="KW-0472">Membrane</keyword>
<feature type="transmembrane region" description="Helical" evidence="1">
    <location>
        <begin position="98"/>
        <end position="116"/>
    </location>
</feature>
<gene>
    <name evidence="2" type="ORF">ERS852540_00959</name>
</gene>
<feature type="transmembrane region" description="Helical" evidence="1">
    <location>
        <begin position="12"/>
        <end position="33"/>
    </location>
</feature>
<evidence type="ECO:0000256" key="1">
    <source>
        <dbReference type="SAM" id="Phobius"/>
    </source>
</evidence>
<name>A0A174ZFK1_9FIRM</name>
<dbReference type="AlphaFoldDB" id="A0A174ZFK1"/>
<dbReference type="STRING" id="39492.ERS852540_00959"/>
<protein>
    <submittedName>
        <fullName evidence="2">Uncharacterized protein</fullName>
    </submittedName>
</protein>
<keyword evidence="1" id="KW-1133">Transmembrane helix</keyword>
<organism evidence="2 3">
    <name type="scientific">[Eubacterium] siraeum</name>
    <dbReference type="NCBI Taxonomy" id="39492"/>
    <lineage>
        <taxon>Bacteria</taxon>
        <taxon>Bacillati</taxon>
        <taxon>Bacillota</taxon>
        <taxon>Clostridia</taxon>
        <taxon>Eubacteriales</taxon>
        <taxon>Oscillospiraceae</taxon>
        <taxon>Oscillospiraceae incertae sedis</taxon>
    </lineage>
</organism>
<reference evidence="2 3" key="1">
    <citation type="submission" date="2015-09" db="EMBL/GenBank/DDBJ databases">
        <authorList>
            <consortium name="Pathogen Informatics"/>
        </authorList>
    </citation>
    <scope>NUCLEOTIDE SEQUENCE [LARGE SCALE GENOMIC DNA]</scope>
    <source>
        <strain evidence="2 3">2789STDY5834928</strain>
    </source>
</reference>
<feature type="transmembrane region" description="Helical" evidence="1">
    <location>
        <begin position="74"/>
        <end position="92"/>
    </location>
</feature>
<sequence length="153" mass="17295">MKHNFTSRKIIGSLFFPILICLIFGTSFVIFSIGKELNALRLGCLFSALLGGFLPIVITLIAKTDTSFYLKDRAIVPAISLIFIFIACLLNELLDSIYYAWCAIFLFVILSIFYFLRKCRTGLERLIVIISNPILYIAVCLICFGYDLTVLLD</sequence>
<dbReference type="Proteomes" id="UP000095662">
    <property type="component" value="Unassembled WGS sequence"/>
</dbReference>
<evidence type="ECO:0000313" key="3">
    <source>
        <dbReference type="Proteomes" id="UP000095662"/>
    </source>
</evidence>
<dbReference type="EMBL" id="CZBY01000006">
    <property type="protein sequence ID" value="CUQ84702.1"/>
    <property type="molecule type" value="Genomic_DNA"/>
</dbReference>
<evidence type="ECO:0000313" key="2">
    <source>
        <dbReference type="EMBL" id="CUQ84702.1"/>
    </source>
</evidence>
<keyword evidence="1" id="KW-0812">Transmembrane</keyword>
<proteinExistence type="predicted"/>
<feature type="transmembrane region" description="Helical" evidence="1">
    <location>
        <begin position="128"/>
        <end position="148"/>
    </location>
</feature>
<accession>A0A174ZFK1</accession>